<name>A0A923M8Q4_9BURK</name>
<proteinExistence type="predicted"/>
<feature type="compositionally biased region" description="Polar residues" evidence="7">
    <location>
        <begin position="53"/>
        <end position="66"/>
    </location>
</feature>
<gene>
    <name evidence="8" type="ORF">H8R02_10310</name>
</gene>
<evidence type="ECO:0000256" key="6">
    <source>
        <dbReference type="ARBA" id="ARBA00023288"/>
    </source>
</evidence>
<accession>A0A923M8Q4</accession>
<feature type="region of interest" description="Disordered" evidence="7">
    <location>
        <begin position="28"/>
        <end position="66"/>
    </location>
</feature>
<evidence type="ECO:0000313" key="8">
    <source>
        <dbReference type="EMBL" id="MBC5764844.1"/>
    </source>
</evidence>
<organism evidence="8 9">
    <name type="scientific">Ramlibacter albus</name>
    <dbReference type="NCBI Taxonomy" id="2079448"/>
    <lineage>
        <taxon>Bacteria</taxon>
        <taxon>Pseudomonadati</taxon>
        <taxon>Pseudomonadota</taxon>
        <taxon>Betaproteobacteria</taxon>
        <taxon>Burkholderiales</taxon>
        <taxon>Comamonadaceae</taxon>
        <taxon>Ramlibacter</taxon>
    </lineage>
</organism>
<dbReference type="Pfam" id="PF13627">
    <property type="entry name" value="LptM_cons"/>
    <property type="match status" value="1"/>
</dbReference>
<dbReference type="RefSeq" id="WP_187081314.1">
    <property type="nucleotide sequence ID" value="NZ_JACORU010000003.1"/>
</dbReference>
<dbReference type="InterPro" id="IPR032831">
    <property type="entry name" value="LptM_cons"/>
</dbReference>
<dbReference type="Proteomes" id="UP000596827">
    <property type="component" value="Unassembled WGS sequence"/>
</dbReference>
<dbReference type="PROSITE" id="PS51257">
    <property type="entry name" value="PROKAR_LIPOPROTEIN"/>
    <property type="match status" value="1"/>
</dbReference>
<evidence type="ECO:0000256" key="5">
    <source>
        <dbReference type="ARBA" id="ARBA00023237"/>
    </source>
</evidence>
<keyword evidence="6 8" id="KW-0449">Lipoprotein</keyword>
<evidence type="ECO:0000256" key="1">
    <source>
        <dbReference type="ARBA" id="ARBA00004459"/>
    </source>
</evidence>
<reference evidence="8" key="1">
    <citation type="submission" date="2020-08" db="EMBL/GenBank/DDBJ databases">
        <title>Ramlibacter sp. GTP1 16S ribosomal RNA gene genome sequencing and assembly.</title>
        <authorList>
            <person name="Kang M."/>
        </authorList>
    </citation>
    <scope>NUCLEOTIDE SEQUENCE</scope>
    <source>
        <strain evidence="8">GTP1</strain>
    </source>
</reference>
<evidence type="ECO:0000256" key="3">
    <source>
        <dbReference type="ARBA" id="ARBA00023136"/>
    </source>
</evidence>
<comment type="caution">
    <text evidence="8">The sequence shown here is derived from an EMBL/GenBank/DDBJ whole genome shotgun (WGS) entry which is preliminary data.</text>
</comment>
<keyword evidence="2" id="KW-0732">Signal</keyword>
<dbReference type="AlphaFoldDB" id="A0A923M8Q4"/>
<sequence>MSRASSFILVSVLLLGACGQKGPLHLPTGDAAAQRATLPQTLRPGTAVEPANPASTPTGAANPTPR</sequence>
<evidence type="ECO:0000313" key="9">
    <source>
        <dbReference type="Proteomes" id="UP000596827"/>
    </source>
</evidence>
<dbReference type="NCBIfam" id="NF047847">
    <property type="entry name" value="SS_mature_LptM"/>
    <property type="match status" value="1"/>
</dbReference>
<keyword evidence="3" id="KW-0472">Membrane</keyword>
<comment type="subcellular location">
    <subcellularLocation>
        <location evidence="1">Cell outer membrane</location>
        <topology evidence="1">Lipid-anchor</topology>
    </subcellularLocation>
</comment>
<keyword evidence="4" id="KW-0564">Palmitate</keyword>
<keyword evidence="9" id="KW-1185">Reference proteome</keyword>
<evidence type="ECO:0000256" key="4">
    <source>
        <dbReference type="ARBA" id="ARBA00023139"/>
    </source>
</evidence>
<evidence type="ECO:0000256" key="2">
    <source>
        <dbReference type="ARBA" id="ARBA00022729"/>
    </source>
</evidence>
<dbReference type="EMBL" id="JACORU010000003">
    <property type="protein sequence ID" value="MBC5764844.1"/>
    <property type="molecule type" value="Genomic_DNA"/>
</dbReference>
<dbReference type="GO" id="GO:0009279">
    <property type="term" value="C:cell outer membrane"/>
    <property type="evidence" value="ECO:0007669"/>
    <property type="project" value="UniProtKB-SubCell"/>
</dbReference>
<protein>
    <submittedName>
        <fullName evidence="8">Lipoprotein</fullName>
    </submittedName>
</protein>
<keyword evidence="5" id="KW-0998">Cell outer membrane</keyword>
<evidence type="ECO:0000256" key="7">
    <source>
        <dbReference type="SAM" id="MobiDB-lite"/>
    </source>
</evidence>